<evidence type="ECO:0000256" key="2">
    <source>
        <dbReference type="ARBA" id="ARBA00022692"/>
    </source>
</evidence>
<dbReference type="AlphaFoldDB" id="A0A8J8MQK1"/>
<keyword evidence="3 5" id="KW-1133">Transmembrane helix</keyword>
<dbReference type="Gene3D" id="1.20.120.550">
    <property type="entry name" value="Membrane associated eicosanoid/glutathione metabolism-like domain"/>
    <property type="match status" value="1"/>
</dbReference>
<keyword evidence="2 5" id="KW-0812">Transmembrane</keyword>
<dbReference type="GO" id="GO:0016020">
    <property type="term" value="C:membrane"/>
    <property type="evidence" value="ECO:0007669"/>
    <property type="project" value="UniProtKB-SubCell"/>
</dbReference>
<dbReference type="RefSeq" id="WP_211784112.1">
    <property type="nucleotide sequence ID" value="NZ_CP047289.1"/>
</dbReference>
<feature type="transmembrane region" description="Helical" evidence="5">
    <location>
        <begin position="86"/>
        <end position="104"/>
    </location>
</feature>
<keyword evidence="4 5" id="KW-0472">Membrane</keyword>
<keyword evidence="7" id="KW-1185">Reference proteome</keyword>
<evidence type="ECO:0000256" key="1">
    <source>
        <dbReference type="ARBA" id="ARBA00004370"/>
    </source>
</evidence>
<reference evidence="6" key="1">
    <citation type="submission" date="2020-01" db="EMBL/GenBank/DDBJ databases">
        <authorList>
            <person name="Yang Y."/>
            <person name="Kwon Y.M."/>
        </authorList>
    </citation>
    <scope>NUCLEOTIDE SEQUENCE</scope>
    <source>
        <strain evidence="6">PG104</strain>
    </source>
</reference>
<name>A0A8J8MQK1_9RHOB</name>
<accession>A0A8J8MQK1</accession>
<feature type="transmembrane region" description="Helical" evidence="5">
    <location>
        <begin position="58"/>
        <end position="74"/>
    </location>
</feature>
<evidence type="ECO:0000313" key="6">
    <source>
        <dbReference type="EMBL" id="QUS34862.1"/>
    </source>
</evidence>
<sequence>MAEIVVLCLAALLYVGVTLFTSRLQDRDMGPEYNLSPRDGEPSYSTQTQRMQRAMRNHLDNFVLFAAAALAVFVTRNDFWLTDLAAWIYLLARIAYVPAYYYGWAPWRSIFFMCGLVATIVMYLVVLF</sequence>
<evidence type="ECO:0000256" key="4">
    <source>
        <dbReference type="ARBA" id="ARBA00023136"/>
    </source>
</evidence>
<gene>
    <name evidence="6" type="ORF">GR316_00405</name>
</gene>
<dbReference type="PANTHER" id="PTHR35371">
    <property type="entry name" value="INNER MEMBRANE PROTEIN"/>
    <property type="match status" value="1"/>
</dbReference>
<dbReference type="EMBL" id="CP047289">
    <property type="protein sequence ID" value="QUS34862.1"/>
    <property type="molecule type" value="Genomic_DNA"/>
</dbReference>
<dbReference type="Proteomes" id="UP000679284">
    <property type="component" value="Chromosome"/>
</dbReference>
<proteinExistence type="predicted"/>
<dbReference type="PANTHER" id="PTHR35371:SF1">
    <property type="entry name" value="BLR7753 PROTEIN"/>
    <property type="match status" value="1"/>
</dbReference>
<dbReference type="InterPro" id="IPR023352">
    <property type="entry name" value="MAPEG-like_dom_sf"/>
</dbReference>
<protein>
    <submittedName>
        <fullName evidence="6">MAPEG family protein</fullName>
    </submittedName>
</protein>
<evidence type="ECO:0000256" key="3">
    <source>
        <dbReference type="ARBA" id="ARBA00022989"/>
    </source>
</evidence>
<organism evidence="6 7">
    <name type="scientific">Falsirhodobacter algicola</name>
    <dbReference type="NCBI Taxonomy" id="2692330"/>
    <lineage>
        <taxon>Bacteria</taxon>
        <taxon>Pseudomonadati</taxon>
        <taxon>Pseudomonadota</taxon>
        <taxon>Alphaproteobacteria</taxon>
        <taxon>Rhodobacterales</taxon>
        <taxon>Paracoccaceae</taxon>
        <taxon>Falsirhodobacter</taxon>
    </lineage>
</organism>
<dbReference type="InterPro" id="IPR001129">
    <property type="entry name" value="Membr-assoc_MAPEG"/>
</dbReference>
<comment type="subcellular location">
    <subcellularLocation>
        <location evidence="1">Membrane</location>
    </subcellularLocation>
</comment>
<evidence type="ECO:0000256" key="5">
    <source>
        <dbReference type="SAM" id="Phobius"/>
    </source>
</evidence>
<dbReference type="KEGG" id="fap:GR316_00405"/>
<dbReference type="SUPFAM" id="SSF161084">
    <property type="entry name" value="MAPEG domain-like"/>
    <property type="match status" value="1"/>
</dbReference>
<dbReference type="Pfam" id="PF01124">
    <property type="entry name" value="MAPEG"/>
    <property type="match status" value="1"/>
</dbReference>
<evidence type="ECO:0000313" key="7">
    <source>
        <dbReference type="Proteomes" id="UP000679284"/>
    </source>
</evidence>
<feature type="transmembrane region" description="Helical" evidence="5">
    <location>
        <begin position="110"/>
        <end position="127"/>
    </location>
</feature>